<dbReference type="GeneID" id="56083929"/>
<dbReference type="EMBL" id="CP058909">
    <property type="protein sequence ID" value="QLH82856.1"/>
    <property type="molecule type" value="Genomic_DNA"/>
</dbReference>
<keyword evidence="1 5" id="KW-0808">Transferase</keyword>
<evidence type="ECO:0000256" key="3">
    <source>
        <dbReference type="SAM" id="MobiDB-lite"/>
    </source>
</evidence>
<keyword evidence="2" id="KW-0548">Nucleotidyltransferase</keyword>
<evidence type="ECO:0000256" key="1">
    <source>
        <dbReference type="ARBA" id="ARBA00022679"/>
    </source>
</evidence>
<dbReference type="InterPro" id="IPR050065">
    <property type="entry name" value="GlmU-like"/>
</dbReference>
<reference evidence="5 6" key="1">
    <citation type="submission" date="2020-07" db="EMBL/GenBank/DDBJ databases">
        <title>Halosimplex litoreum sp. nov. and Halosimplex rubrum sp. nov., isolated from different salt environments.</title>
        <authorList>
            <person name="Cui H."/>
        </authorList>
    </citation>
    <scope>NUCLEOTIDE SEQUENCE [LARGE SCALE GENOMIC DNA]</scope>
    <source>
        <strain evidence="5 6">R2</strain>
    </source>
</reference>
<dbReference type="PANTHER" id="PTHR43584">
    <property type="entry name" value="NUCLEOTIDYL TRANSFERASE"/>
    <property type="match status" value="1"/>
</dbReference>
<dbReference type="KEGG" id="hpel:HZS54_15030"/>
<organism evidence="5 6">
    <name type="scientific">Halosimplex pelagicum</name>
    <dbReference type="NCBI Taxonomy" id="869886"/>
    <lineage>
        <taxon>Archaea</taxon>
        <taxon>Methanobacteriati</taxon>
        <taxon>Methanobacteriota</taxon>
        <taxon>Stenosarchaea group</taxon>
        <taxon>Halobacteria</taxon>
        <taxon>Halobacteriales</taxon>
        <taxon>Haloarculaceae</taxon>
        <taxon>Halosimplex</taxon>
    </lineage>
</organism>
<evidence type="ECO:0000256" key="2">
    <source>
        <dbReference type="ARBA" id="ARBA00022695"/>
    </source>
</evidence>
<dbReference type="Gene3D" id="3.90.550.10">
    <property type="entry name" value="Spore Coat Polysaccharide Biosynthesis Protein SpsA, Chain A"/>
    <property type="match status" value="1"/>
</dbReference>
<sequence length="236" mass="25915">MKAVIPAAGRGTRLRPHTEDRPKPLVAVGDRPLLSHGLDELVALGVTEFVIVVGYRKEAIIDHYGDAFDGVPITYVHQREPKGLADAVLRAETEVDDDFLVFNADNVMTGNLAEVVERQRTDGVDATLLVDEVSRDEAADTGVFVTDDDGRLDAVVEKPSNPPSTQVLTGLFAFSPDIFHACHLVQPSDRGEYELTDAIDLFLRAERRVETVAFDGQRVNVNTPADRERAERLVGE</sequence>
<name>A0A7D5THG7_9EURY</name>
<protein>
    <submittedName>
        <fullName evidence="5">Sugar nucleotidyltransferase</fullName>
    </submittedName>
</protein>
<dbReference type="RefSeq" id="WP_179917923.1">
    <property type="nucleotide sequence ID" value="NZ_CP058909.1"/>
</dbReference>
<evidence type="ECO:0000313" key="5">
    <source>
        <dbReference type="EMBL" id="QLH82856.1"/>
    </source>
</evidence>
<dbReference type="Pfam" id="PF00483">
    <property type="entry name" value="NTP_transferase"/>
    <property type="match status" value="1"/>
</dbReference>
<dbReference type="GO" id="GO:0016779">
    <property type="term" value="F:nucleotidyltransferase activity"/>
    <property type="evidence" value="ECO:0007669"/>
    <property type="project" value="UniProtKB-KW"/>
</dbReference>
<dbReference type="PANTHER" id="PTHR43584:SF8">
    <property type="entry name" value="N-ACETYLMURAMATE ALPHA-1-PHOSPHATE URIDYLYLTRANSFERASE"/>
    <property type="match status" value="1"/>
</dbReference>
<evidence type="ECO:0000313" key="6">
    <source>
        <dbReference type="Proteomes" id="UP000509346"/>
    </source>
</evidence>
<dbReference type="InterPro" id="IPR029044">
    <property type="entry name" value="Nucleotide-diphossugar_trans"/>
</dbReference>
<feature type="region of interest" description="Disordered" evidence="3">
    <location>
        <begin position="1"/>
        <end position="22"/>
    </location>
</feature>
<dbReference type="InterPro" id="IPR005835">
    <property type="entry name" value="NTP_transferase_dom"/>
</dbReference>
<dbReference type="SUPFAM" id="SSF53448">
    <property type="entry name" value="Nucleotide-diphospho-sugar transferases"/>
    <property type="match status" value="1"/>
</dbReference>
<keyword evidence="6" id="KW-1185">Reference proteome</keyword>
<evidence type="ECO:0000259" key="4">
    <source>
        <dbReference type="Pfam" id="PF00483"/>
    </source>
</evidence>
<dbReference type="CDD" id="cd04181">
    <property type="entry name" value="NTP_transferase"/>
    <property type="match status" value="1"/>
</dbReference>
<gene>
    <name evidence="5" type="ORF">HZS54_15030</name>
</gene>
<dbReference type="OrthoDB" id="15372at2157"/>
<proteinExistence type="predicted"/>
<dbReference type="Proteomes" id="UP000509346">
    <property type="component" value="Chromosome"/>
</dbReference>
<accession>A0A7D5THG7</accession>
<dbReference type="AlphaFoldDB" id="A0A7D5THG7"/>
<feature type="domain" description="Nucleotidyl transferase" evidence="4">
    <location>
        <begin position="2"/>
        <end position="216"/>
    </location>
</feature>